<dbReference type="SUPFAM" id="SSF53474">
    <property type="entry name" value="alpha/beta-Hydrolases"/>
    <property type="match status" value="1"/>
</dbReference>
<dbReference type="EMBL" id="AP018738">
    <property type="protein sequence ID" value="BBE50392.1"/>
    <property type="molecule type" value="Genomic_DNA"/>
</dbReference>
<dbReference type="KEGG" id="fam:OYT1_ch0829"/>
<dbReference type="PANTHER" id="PTHR10655">
    <property type="entry name" value="LYSOPHOSPHOLIPASE-RELATED"/>
    <property type="match status" value="1"/>
</dbReference>
<keyword evidence="2" id="KW-0378">Hydrolase</keyword>
<evidence type="ECO:0000256" key="1">
    <source>
        <dbReference type="ARBA" id="ARBA00006499"/>
    </source>
</evidence>
<dbReference type="InterPro" id="IPR003140">
    <property type="entry name" value="PLipase/COase/thioEstase"/>
</dbReference>
<sequence length="223" mass="24340">MSVLTHILLDSGKAPRHSLIWLHGLGADGSDFVPMVDELKLPVPVRFIFPHAPMRPVTINGGFMMRAWYDIVATDIGAKQDSRGIIASQAEVEKLIAMEVARGVSPEHIFLAGFSQGGAIVLHTGLRHAQKLGGILALSTYLPLADTLANEASDVAHDTPIFMAHGRSDPVVPYALGKLSEERLLAHGCTLDWHEYAMPHSVCQQEITDIERWLTEQLNAKPA</sequence>
<evidence type="ECO:0000313" key="4">
    <source>
        <dbReference type="EMBL" id="BBE50392.1"/>
    </source>
</evidence>
<dbReference type="PANTHER" id="PTHR10655:SF17">
    <property type="entry name" value="LYSOPHOSPHOLIPASE-LIKE PROTEIN 1"/>
    <property type="match status" value="1"/>
</dbReference>
<dbReference type="AlphaFoldDB" id="A0A2Z6GAB4"/>
<accession>A0A2Z6GAB4</accession>
<keyword evidence="5" id="KW-1185">Reference proteome</keyword>
<reference evidence="4 5" key="1">
    <citation type="submission" date="2018-06" db="EMBL/GenBank/DDBJ databases">
        <title>OYT1 Genome Sequencing.</title>
        <authorList>
            <person name="Kato S."/>
            <person name="Itoh T."/>
            <person name="Ohkuma M."/>
        </authorList>
    </citation>
    <scope>NUCLEOTIDE SEQUENCE [LARGE SCALE GENOMIC DNA]</scope>
    <source>
        <strain evidence="4 5">OYT1</strain>
    </source>
</reference>
<gene>
    <name evidence="4" type="ORF">OYT1_ch0829</name>
</gene>
<proteinExistence type="inferred from homology"/>
<organism evidence="4 5">
    <name type="scientific">Ferriphaselus amnicola</name>
    <dbReference type="NCBI Taxonomy" id="1188319"/>
    <lineage>
        <taxon>Bacteria</taxon>
        <taxon>Pseudomonadati</taxon>
        <taxon>Pseudomonadota</taxon>
        <taxon>Betaproteobacteria</taxon>
        <taxon>Nitrosomonadales</taxon>
        <taxon>Gallionellaceae</taxon>
        <taxon>Ferriphaselus</taxon>
    </lineage>
</organism>
<name>A0A2Z6GAB4_9PROT</name>
<dbReference type="STRING" id="1188319.OYT1_01698"/>
<evidence type="ECO:0000256" key="2">
    <source>
        <dbReference type="ARBA" id="ARBA00022801"/>
    </source>
</evidence>
<evidence type="ECO:0000313" key="5">
    <source>
        <dbReference type="Proteomes" id="UP000033070"/>
    </source>
</evidence>
<dbReference type="Pfam" id="PF02230">
    <property type="entry name" value="Abhydrolase_2"/>
    <property type="match status" value="1"/>
</dbReference>
<evidence type="ECO:0000259" key="3">
    <source>
        <dbReference type="Pfam" id="PF02230"/>
    </source>
</evidence>
<feature type="domain" description="Phospholipase/carboxylesterase/thioesterase" evidence="3">
    <location>
        <begin position="12"/>
        <end position="215"/>
    </location>
</feature>
<dbReference type="RefSeq" id="WP_062626873.1">
    <property type="nucleotide sequence ID" value="NZ_AP018738.1"/>
</dbReference>
<dbReference type="InterPro" id="IPR050565">
    <property type="entry name" value="LYPA1-2/EST-like"/>
</dbReference>
<comment type="similarity">
    <text evidence="1">Belongs to the AB hydrolase superfamily. AB hydrolase 2 family.</text>
</comment>
<dbReference type="Proteomes" id="UP000033070">
    <property type="component" value="Chromosome"/>
</dbReference>
<protein>
    <submittedName>
        <fullName evidence="4">Carboxylesterase 2</fullName>
    </submittedName>
</protein>
<dbReference type="GO" id="GO:0016787">
    <property type="term" value="F:hydrolase activity"/>
    <property type="evidence" value="ECO:0007669"/>
    <property type="project" value="UniProtKB-KW"/>
</dbReference>
<dbReference type="Gene3D" id="3.40.50.1820">
    <property type="entry name" value="alpha/beta hydrolase"/>
    <property type="match status" value="1"/>
</dbReference>
<dbReference type="InterPro" id="IPR029058">
    <property type="entry name" value="AB_hydrolase_fold"/>
</dbReference>
<dbReference type="OrthoDB" id="9801763at2"/>